<dbReference type="Pfam" id="PF07238">
    <property type="entry name" value="PilZ"/>
    <property type="match status" value="1"/>
</dbReference>
<evidence type="ECO:0000313" key="4">
    <source>
        <dbReference type="EMBL" id="MCQ8127975.1"/>
    </source>
</evidence>
<protein>
    <submittedName>
        <fullName evidence="4">PilZ domain-containing protein</fullName>
    </submittedName>
</protein>
<keyword evidence="2" id="KW-0812">Transmembrane</keyword>
<evidence type="ECO:0000313" key="5">
    <source>
        <dbReference type="Proteomes" id="UP001524586"/>
    </source>
</evidence>
<sequence length="308" mass="34777">MLELNNKKTNRRLDFRIYEQVNLFYRKIDTQRVNAAKADFDTLFTDYSGSQAAESVTRGDENPAIDNSLPGSQSRENDTLNVNISSSGIAFTCREPLKAGDYLMIRILLLSSMTAVMTCCKVVYCKPSNPYEIDQYPHLVGARFVNLAAADRALLDNIVAKRRKYQLIGYGILLSLLTAVFLMPEEAVGLLIELSDYLTDAILDLWFLASDYLGLGLKHLIPYLFHTTPRITDIAGFYVQQAIEFVVMLLLVRQSWFAIKRFSQQSAAFLARKKAGMLYYWREKSGLDKLKLIGLSVTVIGCYLAFGL</sequence>
<keyword evidence="2" id="KW-0472">Membrane</keyword>
<evidence type="ECO:0000256" key="2">
    <source>
        <dbReference type="SAM" id="Phobius"/>
    </source>
</evidence>
<evidence type="ECO:0000259" key="3">
    <source>
        <dbReference type="Pfam" id="PF07238"/>
    </source>
</evidence>
<dbReference type="Gene3D" id="2.40.10.220">
    <property type="entry name" value="predicted glycosyltransferase like domains"/>
    <property type="match status" value="1"/>
</dbReference>
<evidence type="ECO:0000256" key="1">
    <source>
        <dbReference type="SAM" id="MobiDB-lite"/>
    </source>
</evidence>
<dbReference type="EMBL" id="JANIBK010000020">
    <property type="protein sequence ID" value="MCQ8127975.1"/>
    <property type="molecule type" value="Genomic_DNA"/>
</dbReference>
<name>A0ABT1U2F4_9GAMM</name>
<feature type="domain" description="PilZ" evidence="3">
    <location>
        <begin position="79"/>
        <end position="160"/>
    </location>
</feature>
<reference evidence="4 5" key="1">
    <citation type="submission" date="2022-07" db="EMBL/GenBank/DDBJ databases">
        <title>Methylomonas rivi sp. nov., Methylomonas rosea sp. nov., Methylomonas aureus sp. nov. and Methylomonas subterranea sp. nov., four novel methanotrophs isolated from a freshwater creek and the deep terrestrial subsurface.</title>
        <authorList>
            <person name="Abin C."/>
            <person name="Sankaranarayanan K."/>
            <person name="Garner C."/>
            <person name="Sindelar R."/>
            <person name="Kotary K."/>
            <person name="Garner R."/>
            <person name="Barclay S."/>
            <person name="Lawson P."/>
            <person name="Krumholz L."/>
        </authorList>
    </citation>
    <scope>NUCLEOTIDE SEQUENCE [LARGE SCALE GENOMIC DNA]</scope>
    <source>
        <strain evidence="4 5">WSC-6</strain>
    </source>
</reference>
<comment type="caution">
    <text evidence="4">The sequence shown here is derived from an EMBL/GenBank/DDBJ whole genome shotgun (WGS) entry which is preliminary data.</text>
</comment>
<dbReference type="RefSeq" id="WP_256614336.1">
    <property type="nucleotide sequence ID" value="NZ_JANIBK010000020.1"/>
</dbReference>
<accession>A0ABT1U2F4</accession>
<feature type="region of interest" description="Disordered" evidence="1">
    <location>
        <begin position="54"/>
        <end position="76"/>
    </location>
</feature>
<keyword evidence="2" id="KW-1133">Transmembrane helix</keyword>
<dbReference type="Proteomes" id="UP001524586">
    <property type="component" value="Unassembled WGS sequence"/>
</dbReference>
<organism evidence="4 5">
    <name type="scientific">Methylomonas rivi</name>
    <dbReference type="NCBI Taxonomy" id="2952226"/>
    <lineage>
        <taxon>Bacteria</taxon>
        <taxon>Pseudomonadati</taxon>
        <taxon>Pseudomonadota</taxon>
        <taxon>Gammaproteobacteria</taxon>
        <taxon>Methylococcales</taxon>
        <taxon>Methylococcaceae</taxon>
        <taxon>Methylomonas</taxon>
    </lineage>
</organism>
<keyword evidence="5" id="KW-1185">Reference proteome</keyword>
<feature type="transmembrane region" description="Helical" evidence="2">
    <location>
        <begin position="167"/>
        <end position="184"/>
    </location>
</feature>
<proteinExistence type="predicted"/>
<gene>
    <name evidence="4" type="ORF">NP596_05815</name>
</gene>
<dbReference type="InterPro" id="IPR009875">
    <property type="entry name" value="PilZ_domain"/>
</dbReference>